<sequence length="60" mass="6728">MKKSPKLDTLTSRPNLDYSKAAHGKYFDRMQRGTNIILLAPDFVATFPDSQSANEALRSL</sequence>
<dbReference type="OrthoDB" id="532567at2"/>
<protein>
    <submittedName>
        <fullName evidence="1">Uncharacterized protein</fullName>
    </submittedName>
</protein>
<gene>
    <name evidence="1" type="ordered locus">AciX9_0711</name>
</gene>
<name>E8WZX0_GRATM</name>
<evidence type="ECO:0000313" key="1">
    <source>
        <dbReference type="EMBL" id="ADW67781.1"/>
    </source>
</evidence>
<dbReference type="RefSeq" id="WP_013579107.1">
    <property type="nucleotide sequence ID" value="NC_015064.1"/>
</dbReference>
<evidence type="ECO:0000313" key="2">
    <source>
        <dbReference type="Proteomes" id="UP000000343"/>
    </source>
</evidence>
<proteinExistence type="predicted"/>
<organism evidence="2">
    <name type="scientific">Granulicella tundricola (strain ATCC BAA-1859 / DSM 23138 / MP5ACTX9)</name>
    <dbReference type="NCBI Taxonomy" id="1198114"/>
    <lineage>
        <taxon>Bacteria</taxon>
        <taxon>Pseudomonadati</taxon>
        <taxon>Acidobacteriota</taxon>
        <taxon>Terriglobia</taxon>
        <taxon>Terriglobales</taxon>
        <taxon>Acidobacteriaceae</taxon>
        <taxon>Granulicella</taxon>
    </lineage>
</organism>
<dbReference type="Proteomes" id="UP000000343">
    <property type="component" value="Chromosome"/>
</dbReference>
<dbReference type="HOGENOM" id="CLU_173065_2_1_0"/>
<reference evidence="2" key="1">
    <citation type="submission" date="2011-01" db="EMBL/GenBank/DDBJ databases">
        <title>Complete sequence of chromosome of Acidobacterium sp. MP5ACTX9.</title>
        <authorList>
            <consortium name="US DOE Joint Genome Institute"/>
            <person name="Lucas S."/>
            <person name="Copeland A."/>
            <person name="Lapidus A."/>
            <person name="Cheng J.-F."/>
            <person name="Goodwin L."/>
            <person name="Pitluck S."/>
            <person name="Teshima H."/>
            <person name="Detter J.C."/>
            <person name="Han C."/>
            <person name="Tapia R."/>
            <person name="Land M."/>
            <person name="Hauser L."/>
            <person name="Kyrpides N."/>
            <person name="Ivanova N."/>
            <person name="Ovchinnikova G."/>
            <person name="Pagani I."/>
            <person name="Rawat S.R."/>
            <person name="Mannisto M."/>
            <person name="Haggblom M.M."/>
            <person name="Woyke T."/>
        </authorList>
    </citation>
    <scope>NUCLEOTIDE SEQUENCE [LARGE SCALE GENOMIC DNA]</scope>
    <source>
        <strain evidence="2">MP5ACTX9</strain>
    </source>
</reference>
<dbReference type="EMBL" id="CP002480">
    <property type="protein sequence ID" value="ADW67781.1"/>
    <property type="molecule type" value="Genomic_DNA"/>
</dbReference>
<accession>E8WZX0</accession>
<dbReference type="KEGG" id="acm:AciX9_0711"/>
<dbReference type="PaxDb" id="1198114-AciX9_0711"/>
<keyword evidence="2" id="KW-1185">Reference proteome</keyword>
<dbReference type="eggNOG" id="ENOG5031IUI">
    <property type="taxonomic scope" value="Bacteria"/>
</dbReference>
<dbReference type="AlphaFoldDB" id="E8WZX0"/>